<dbReference type="AlphaFoldDB" id="A0A225VSC7"/>
<dbReference type="OrthoDB" id="129330at2759"/>
<gene>
    <name evidence="1" type="ORF">PHMEG_00019246</name>
</gene>
<protein>
    <submittedName>
        <fullName evidence="1">Uncharacterized protein</fullName>
    </submittedName>
</protein>
<sequence>MASPLEAPYIQRGSGAYTIHRCENLQLFNVIYQLIGDHTYSCDLVTKLCGINLFTFHMKYFRRKRSSHTSIEVFYLDGHPLCETHCYDVHARDVVTIGWRMAYVNKLSPDDIKALRAKVALVLFKPFRSIQGLIQRPTHHTCIGLTLTHEVKPHMGAIDMAHKIGPAPIPEILQTKMKSLR</sequence>
<organism evidence="1 2">
    <name type="scientific">Phytophthora megakarya</name>
    <dbReference type="NCBI Taxonomy" id="4795"/>
    <lineage>
        <taxon>Eukaryota</taxon>
        <taxon>Sar</taxon>
        <taxon>Stramenopiles</taxon>
        <taxon>Oomycota</taxon>
        <taxon>Peronosporomycetes</taxon>
        <taxon>Peronosporales</taxon>
        <taxon>Peronosporaceae</taxon>
        <taxon>Phytophthora</taxon>
    </lineage>
</organism>
<proteinExistence type="predicted"/>
<accession>A0A225VSC7</accession>
<dbReference type="Proteomes" id="UP000198211">
    <property type="component" value="Unassembled WGS sequence"/>
</dbReference>
<evidence type="ECO:0000313" key="1">
    <source>
        <dbReference type="EMBL" id="OWZ08242.1"/>
    </source>
</evidence>
<evidence type="ECO:0000313" key="2">
    <source>
        <dbReference type="Proteomes" id="UP000198211"/>
    </source>
</evidence>
<dbReference type="EMBL" id="NBNE01003221">
    <property type="protein sequence ID" value="OWZ08242.1"/>
    <property type="molecule type" value="Genomic_DNA"/>
</dbReference>
<keyword evidence="2" id="KW-1185">Reference proteome</keyword>
<name>A0A225VSC7_9STRA</name>
<comment type="caution">
    <text evidence="1">The sequence shown here is derived from an EMBL/GenBank/DDBJ whole genome shotgun (WGS) entry which is preliminary data.</text>
</comment>
<reference evidence="2" key="1">
    <citation type="submission" date="2017-03" db="EMBL/GenBank/DDBJ databases">
        <title>Phytopthora megakarya and P. palmivora, two closely related causual agents of cacao black pod achieved similar genome size and gene model numbers by different mechanisms.</title>
        <authorList>
            <person name="Ali S."/>
            <person name="Shao J."/>
            <person name="Larry D.J."/>
            <person name="Kronmiller B."/>
            <person name="Shen D."/>
            <person name="Strem M.D."/>
            <person name="Melnick R.L."/>
            <person name="Guiltinan M.J."/>
            <person name="Tyler B.M."/>
            <person name="Meinhardt L.W."/>
            <person name="Bailey B.A."/>
        </authorList>
    </citation>
    <scope>NUCLEOTIDE SEQUENCE [LARGE SCALE GENOMIC DNA]</scope>
    <source>
        <strain evidence="2">zdho120</strain>
    </source>
</reference>